<dbReference type="Gene3D" id="2.20.25.90">
    <property type="entry name" value="ADC-like domains"/>
    <property type="match status" value="1"/>
</dbReference>
<dbReference type="PANTHER" id="PTHR43105:SF14">
    <property type="entry name" value="FORMATE DEHYDROGENASE H"/>
    <property type="match status" value="1"/>
</dbReference>
<dbReference type="InterPro" id="IPR006657">
    <property type="entry name" value="MoPterin_dinucl-bd_dom"/>
</dbReference>
<evidence type="ECO:0000256" key="5">
    <source>
        <dbReference type="ARBA" id="ARBA00023014"/>
    </source>
</evidence>
<evidence type="ECO:0000313" key="8">
    <source>
        <dbReference type="Proteomes" id="UP001163687"/>
    </source>
</evidence>
<dbReference type="Gene3D" id="2.40.40.20">
    <property type="match status" value="1"/>
</dbReference>
<feature type="domain" description="4Fe-4S Mo/W bis-MGD-type" evidence="6">
    <location>
        <begin position="1"/>
        <end position="57"/>
    </location>
</feature>
<evidence type="ECO:0000259" key="6">
    <source>
        <dbReference type="PROSITE" id="PS51669"/>
    </source>
</evidence>
<evidence type="ECO:0000256" key="1">
    <source>
        <dbReference type="ARBA" id="ARBA00022485"/>
    </source>
</evidence>
<dbReference type="GO" id="GO:0003954">
    <property type="term" value="F:NADH dehydrogenase activity"/>
    <property type="evidence" value="ECO:0007669"/>
    <property type="project" value="TreeGrafter"/>
</dbReference>
<dbReference type="InterPro" id="IPR006656">
    <property type="entry name" value="Mopterin_OxRdtase"/>
</dbReference>
<proteinExistence type="predicted"/>
<dbReference type="GO" id="GO:0051539">
    <property type="term" value="F:4 iron, 4 sulfur cluster binding"/>
    <property type="evidence" value="ECO:0007669"/>
    <property type="project" value="UniProtKB-KW"/>
</dbReference>
<dbReference type="AlphaFoldDB" id="A0AA35CHY2"/>
<dbReference type="FunFam" id="2.20.25.90:FF:000001">
    <property type="entry name" value="Formate dehydrogenase subunit alpha"/>
    <property type="match status" value="1"/>
</dbReference>
<dbReference type="RefSeq" id="WP_264843357.1">
    <property type="nucleotide sequence ID" value="NZ_AP025628.1"/>
</dbReference>
<evidence type="ECO:0000256" key="4">
    <source>
        <dbReference type="ARBA" id="ARBA00023004"/>
    </source>
</evidence>
<dbReference type="InterPro" id="IPR009010">
    <property type="entry name" value="Asp_de-COase-like_dom_sf"/>
</dbReference>
<dbReference type="Pfam" id="PF04879">
    <property type="entry name" value="Molybdop_Fe4S4"/>
    <property type="match status" value="1"/>
</dbReference>
<dbReference type="EMBL" id="AP025628">
    <property type="protein sequence ID" value="BDG59237.1"/>
    <property type="molecule type" value="Genomic_DNA"/>
</dbReference>
<keyword evidence="2" id="KW-0479">Metal-binding</keyword>
<dbReference type="GO" id="GO:0008863">
    <property type="term" value="F:formate dehydrogenase (NAD+) activity"/>
    <property type="evidence" value="ECO:0007669"/>
    <property type="project" value="InterPro"/>
</dbReference>
<keyword evidence="4" id="KW-0408">Iron</keyword>
<sequence length="684" mass="74879">MRPVVTTCSYCGVGCTLEVRTLRGRIVKVTSPPDAPANRGNLCVKGRFGHDYVTSPDRLTRPLVRRGDRRTGRLEPASWEEALDLVARRLASVRERYGPGAVAGFSSAKCTNEENYLFQKFLRAVIGTHNVDHCARLCHASSVVAMNLALGATAMTNSIGEIRDHADVILVTGSNTSENHPIVALEMKAAVARGARLILIDPREIELARFATVWLRQRPGTDVAVLSGLAHVIIRDGLWNREFVERFTEGFEELAAAVAHYTPQVVEALSGVPARDVEEAARLYATSPAAAIFWGMGISQHTTGTDNALALVNLALLCGQLGRPGTGLNPLRGQNNVQGAGDMGALPHVLPGYVPVTDAEGRRRFEALWGVRLPEAPGLTATEVTEAACDGRVRALYVMGENPALTDANLNHVRHCLEQLEFLVVQDIFLTETAAMADVVLPAWSWAEKDGTFTSTERRVQRVRRFLDPPGEARADWDILSDLARRLGSDWRYDSAEAIFEEIRRAVPAYAGITYARIEERGLQWPCPAEDHPGTPYLFAGGLPRGRGRFHPVGYLDPAELPDDEFPLILITGRVLYHWHGGVISRRSAGLNEIYPEALVELHPDDAARLGVHDGQMVRVRSRRGEVTAAARVTERSRPGSVFLTFHFAEAAANLLTNDALDPRARIPEFKVAAVAVEAVARSR</sequence>
<dbReference type="GO" id="GO:0046872">
    <property type="term" value="F:metal ion binding"/>
    <property type="evidence" value="ECO:0007669"/>
    <property type="project" value="UniProtKB-KW"/>
</dbReference>
<keyword evidence="1" id="KW-0004">4Fe-4S</keyword>
<evidence type="ECO:0000313" key="7">
    <source>
        <dbReference type="EMBL" id="BDG59237.1"/>
    </source>
</evidence>
<dbReference type="NCBIfam" id="TIGR01591">
    <property type="entry name" value="Fdh-alpha"/>
    <property type="match status" value="1"/>
</dbReference>
<dbReference type="GO" id="GO:0022904">
    <property type="term" value="P:respiratory electron transport chain"/>
    <property type="evidence" value="ECO:0007669"/>
    <property type="project" value="TreeGrafter"/>
</dbReference>
<dbReference type="InterPro" id="IPR006478">
    <property type="entry name" value="Formate_DH_asu"/>
</dbReference>
<dbReference type="SUPFAM" id="SSF53706">
    <property type="entry name" value="Formate dehydrogenase/DMSO reductase, domains 1-3"/>
    <property type="match status" value="1"/>
</dbReference>
<name>A0AA35CHY2_9FIRM</name>
<dbReference type="KEGG" id="cmic:caldi_03270"/>
<reference evidence="7" key="1">
    <citation type="submission" date="2022-03" db="EMBL/GenBank/DDBJ databases">
        <title>Complete genome sequence of Caldinitratiruptor microaerophilus.</title>
        <authorList>
            <person name="Mukaiyama R."/>
            <person name="Nishiyama T."/>
            <person name="Ueda K."/>
        </authorList>
    </citation>
    <scope>NUCLEOTIDE SEQUENCE</scope>
    <source>
        <strain evidence="7">JCM 16183</strain>
    </source>
</reference>
<dbReference type="InterPro" id="IPR006963">
    <property type="entry name" value="Mopterin_OxRdtase_4Fe-4S_dom"/>
</dbReference>
<dbReference type="SMART" id="SM00926">
    <property type="entry name" value="Molybdop_Fe4S4"/>
    <property type="match status" value="1"/>
</dbReference>
<evidence type="ECO:0000256" key="2">
    <source>
        <dbReference type="ARBA" id="ARBA00022723"/>
    </source>
</evidence>
<dbReference type="PANTHER" id="PTHR43105">
    <property type="entry name" value="RESPIRATORY NITRATE REDUCTASE"/>
    <property type="match status" value="1"/>
</dbReference>
<keyword evidence="5" id="KW-0411">Iron-sulfur</keyword>
<dbReference type="PROSITE" id="PS51669">
    <property type="entry name" value="4FE4S_MOW_BIS_MGD"/>
    <property type="match status" value="1"/>
</dbReference>
<dbReference type="GO" id="GO:0043546">
    <property type="term" value="F:molybdopterin cofactor binding"/>
    <property type="evidence" value="ECO:0007669"/>
    <property type="project" value="InterPro"/>
</dbReference>
<dbReference type="Pfam" id="PF01568">
    <property type="entry name" value="Molydop_binding"/>
    <property type="match status" value="1"/>
</dbReference>
<dbReference type="CDD" id="cd02790">
    <property type="entry name" value="MopB_CT_Formate-Dh_H"/>
    <property type="match status" value="1"/>
</dbReference>
<keyword evidence="3" id="KW-0560">Oxidoreductase</keyword>
<dbReference type="Gene3D" id="3.40.50.740">
    <property type="match status" value="1"/>
</dbReference>
<dbReference type="GO" id="GO:0016020">
    <property type="term" value="C:membrane"/>
    <property type="evidence" value="ECO:0007669"/>
    <property type="project" value="TreeGrafter"/>
</dbReference>
<evidence type="ECO:0000256" key="3">
    <source>
        <dbReference type="ARBA" id="ARBA00023002"/>
    </source>
</evidence>
<dbReference type="GO" id="GO:0015942">
    <property type="term" value="P:formate metabolic process"/>
    <property type="evidence" value="ECO:0007669"/>
    <property type="project" value="InterPro"/>
</dbReference>
<organism evidence="7 8">
    <name type="scientific">Caldinitratiruptor microaerophilus</name>
    <dbReference type="NCBI Taxonomy" id="671077"/>
    <lineage>
        <taxon>Bacteria</taxon>
        <taxon>Bacillati</taxon>
        <taxon>Bacillota</taxon>
        <taxon>Clostridia</taxon>
        <taxon>Eubacteriales</taxon>
        <taxon>Symbiobacteriaceae</taxon>
        <taxon>Caldinitratiruptor</taxon>
    </lineage>
</organism>
<protein>
    <recommendedName>
        <fullName evidence="6">4Fe-4S Mo/W bis-MGD-type domain-containing protein</fullName>
    </recommendedName>
</protein>
<dbReference type="InterPro" id="IPR050123">
    <property type="entry name" value="Prok_molybdopt-oxidoreductase"/>
</dbReference>
<dbReference type="Proteomes" id="UP001163687">
    <property type="component" value="Chromosome"/>
</dbReference>
<dbReference type="InterPro" id="IPR041924">
    <property type="entry name" value="Formate_Dh-H_N"/>
</dbReference>
<keyword evidence="8" id="KW-1185">Reference proteome</keyword>
<dbReference type="InterPro" id="IPR041925">
    <property type="entry name" value="CT_Formate-Dh_H"/>
</dbReference>
<dbReference type="Gene3D" id="3.40.228.10">
    <property type="entry name" value="Dimethylsulfoxide Reductase, domain 2"/>
    <property type="match status" value="1"/>
</dbReference>
<dbReference type="Pfam" id="PF00384">
    <property type="entry name" value="Molybdopterin"/>
    <property type="match status" value="1"/>
</dbReference>
<dbReference type="SUPFAM" id="SSF50692">
    <property type="entry name" value="ADC-like"/>
    <property type="match status" value="1"/>
</dbReference>
<gene>
    <name evidence="7" type="ORF">caldi_03270</name>
</gene>
<accession>A0AA35CHY2</accession>
<dbReference type="CDD" id="cd02753">
    <property type="entry name" value="MopB_Formate-Dh-H"/>
    <property type="match status" value="1"/>
</dbReference>